<dbReference type="EMBL" id="CWGJ01000004">
    <property type="protein sequence ID" value="CRX37581.1"/>
    <property type="molecule type" value="Genomic_DNA"/>
</dbReference>
<proteinExistence type="predicted"/>
<dbReference type="AlphaFoldDB" id="A0A0H5DN08"/>
<keyword evidence="3" id="KW-1185">Reference proteome</keyword>
<accession>A0A0H5DN08</accession>
<keyword evidence="1" id="KW-1133">Transmembrane helix</keyword>
<feature type="transmembrane region" description="Helical" evidence="1">
    <location>
        <begin position="71"/>
        <end position="89"/>
    </location>
</feature>
<organism evidence="2 3">
    <name type="scientific">Estrella lausannensis</name>
    <dbReference type="NCBI Taxonomy" id="483423"/>
    <lineage>
        <taxon>Bacteria</taxon>
        <taxon>Pseudomonadati</taxon>
        <taxon>Chlamydiota</taxon>
        <taxon>Chlamydiia</taxon>
        <taxon>Parachlamydiales</taxon>
        <taxon>Candidatus Criblamydiaceae</taxon>
        <taxon>Estrella</taxon>
    </lineage>
</organism>
<dbReference type="Proteomes" id="UP000220251">
    <property type="component" value="Unassembled WGS sequence"/>
</dbReference>
<evidence type="ECO:0000313" key="2">
    <source>
        <dbReference type="EMBL" id="CRX37581.1"/>
    </source>
</evidence>
<reference evidence="3" key="1">
    <citation type="submission" date="2015-06" db="EMBL/GenBank/DDBJ databases">
        <authorList>
            <person name="Bertelli C."/>
        </authorList>
    </citation>
    <scope>NUCLEOTIDE SEQUENCE [LARGE SCALE GENOMIC DNA]</scope>
    <source>
        <strain evidence="3">CRIB-30</strain>
    </source>
</reference>
<evidence type="ECO:0000313" key="3">
    <source>
        <dbReference type="Proteomes" id="UP000220251"/>
    </source>
</evidence>
<keyword evidence="1" id="KW-0472">Membrane</keyword>
<evidence type="ECO:0000256" key="1">
    <source>
        <dbReference type="SAM" id="Phobius"/>
    </source>
</evidence>
<keyword evidence="1" id="KW-0812">Transmembrane</keyword>
<name>A0A0H5DN08_9BACT</name>
<protein>
    <submittedName>
        <fullName evidence="2">Putative membrane protein</fullName>
    </submittedName>
</protein>
<gene>
    <name evidence="2" type="ORF">ELAC_0220</name>
</gene>
<dbReference type="RefSeq" id="WP_098037442.1">
    <property type="nucleotide sequence ID" value="NZ_CWGJ01000004.1"/>
</dbReference>
<sequence length="783" mass="88196">MNLTPVVSRGPKTFDALAQSSSGSWPQTEGLAAAQSRFLEPLGDPQRSFPLSREIVPVNSPEETAPSLTRLIYRVVWIASVIGLLAGVIFSSPWLVTFAVTGLAAGALGDFSYPPSEPRPRGNESLQVPEEDLIRLDIEEEFPPDNIFEITDSPEQPAEVSIEISSPFIMEEPVDKVRGRSTLLVQEPSARTKEPSPLPEKLPREIEQKIAHWAKFGRKVVAPSIRERERINLLAFFKEKSDEEYRDLLAAMPDKMTNVLENFPDVFAEVCTPRQIALMASYLHKTLNDMQGRAMTTLLQFFYEKYVIPDNLGAGGKLSNRAAITQFYNLLLAFADTLVFNPLLENQLKAIKLKIPASSIPSGQPKPADLLEKIRQNIEECMKLAAALAAALSEEPDVSESRKEEIRAFADVLIENPDADHFVRRQKLTDMAKHPKQADIPFLIEYLGQENIGKLWAFEAVVDNRANDPTLRLTQMFSALSPEQFHISLAFPDFIVTISRCPPSVLGLPISRLQLLADQRNCDKALSDLHRFLVEDKTPLFQKQEKMAVLAQAVLRMEILAQDEEARLRALQPLVNIEEFIENLKGNEDPVEVGKTIDRLDDEKLTDFIRQLGVDSKLQMFWTIQGRKILAKTLTLQHKARLARIYPRMSPEQMAEAAKNEGFRVVLNNAEDGYIDASISALTAEQFGIIARQPDVAWHLIDIVNKFEKRDPEKFHKLLAIAQNLPVFTAVSTTKYQLALERIRDAAEKHFVTMVTPRNGWGNFETKFKATKHISQLFKSKFV</sequence>